<comment type="subcellular location">
    <subcellularLocation>
        <location evidence="15">Secreted</location>
    </subcellularLocation>
</comment>
<evidence type="ECO:0000256" key="6">
    <source>
        <dbReference type="ARBA" id="ARBA00022729"/>
    </source>
</evidence>
<evidence type="ECO:0000256" key="5">
    <source>
        <dbReference type="ARBA" id="ARBA00022723"/>
    </source>
</evidence>
<feature type="binding site" evidence="12">
    <location>
        <position position="339"/>
    </location>
    <ligand>
        <name>Ca(2+)</name>
        <dbReference type="ChEBI" id="CHEBI:29108"/>
        <label>2</label>
    </ligand>
</feature>
<feature type="binding site" evidence="12">
    <location>
        <position position="163"/>
    </location>
    <ligand>
        <name>Ca(2+)</name>
        <dbReference type="ChEBI" id="CHEBI:29108"/>
        <label>1</label>
    </ligand>
</feature>
<dbReference type="GO" id="GO:0042744">
    <property type="term" value="P:hydrogen peroxide catabolic process"/>
    <property type="evidence" value="ECO:0007669"/>
    <property type="project" value="UniProtKB-KW"/>
</dbReference>
<evidence type="ECO:0000256" key="10">
    <source>
        <dbReference type="PIRSR" id="PIRSR600823-1"/>
    </source>
</evidence>
<comment type="similarity">
    <text evidence="15">Belongs to the peroxidase family. Classical plant (class III) peroxidase subfamily.</text>
</comment>
<dbReference type="PRINTS" id="PR00461">
    <property type="entry name" value="PLPEROXIDASE"/>
</dbReference>
<evidence type="ECO:0000256" key="12">
    <source>
        <dbReference type="PIRSR" id="PIRSR600823-3"/>
    </source>
</evidence>
<feature type="domain" description="Plant heme peroxidase family profile" evidence="16">
    <location>
        <begin position="114"/>
        <end position="411"/>
    </location>
</feature>
<dbReference type="AlphaFoldDB" id="A0AAW0M981"/>
<feature type="disulfide bond" evidence="14">
    <location>
        <begin position="157"/>
        <end position="162"/>
    </location>
</feature>
<dbReference type="EC" id="1.11.1.7" evidence="2 15"/>
<feature type="site" description="Transition state stabilizer" evidence="13">
    <location>
        <position position="151"/>
    </location>
</feature>
<accession>A0AAW0M981</accession>
<evidence type="ECO:0000256" key="2">
    <source>
        <dbReference type="ARBA" id="ARBA00012313"/>
    </source>
</evidence>
<evidence type="ECO:0000313" key="18">
    <source>
        <dbReference type="Proteomes" id="UP000237347"/>
    </source>
</evidence>
<evidence type="ECO:0000256" key="13">
    <source>
        <dbReference type="PIRSR" id="PIRSR600823-4"/>
    </source>
</evidence>
<evidence type="ECO:0000256" key="11">
    <source>
        <dbReference type="PIRSR" id="PIRSR600823-2"/>
    </source>
</evidence>
<dbReference type="PANTHER" id="PTHR31517">
    <property type="match status" value="1"/>
</dbReference>
<dbReference type="GO" id="GO:0046872">
    <property type="term" value="F:metal ion binding"/>
    <property type="evidence" value="ECO:0007669"/>
    <property type="project" value="UniProtKB-UniRule"/>
</dbReference>
<dbReference type="SUPFAM" id="SSF48113">
    <property type="entry name" value="Heme-dependent peroxidases"/>
    <property type="match status" value="2"/>
</dbReference>
<dbReference type="EMBL" id="PKMF04000009">
    <property type="protein sequence ID" value="KAK7860032.1"/>
    <property type="molecule type" value="Genomic_DNA"/>
</dbReference>
<feature type="binding site" evidence="12">
    <location>
        <position position="283"/>
    </location>
    <ligand>
        <name>Ca(2+)</name>
        <dbReference type="ChEBI" id="CHEBI:29108"/>
        <label>2</label>
    </ligand>
</feature>
<dbReference type="GO" id="GO:0020037">
    <property type="term" value="F:heme binding"/>
    <property type="evidence" value="ECO:0007669"/>
    <property type="project" value="UniProtKB-UniRule"/>
</dbReference>
<feature type="binding site" evidence="12">
    <location>
        <position position="334"/>
    </location>
    <ligand>
        <name>Ca(2+)</name>
        <dbReference type="ChEBI" id="CHEBI:29108"/>
        <label>2</label>
    </ligand>
</feature>
<reference evidence="17 18" key="1">
    <citation type="journal article" date="2018" name="Sci. Data">
        <title>The draft genome sequence of cork oak.</title>
        <authorList>
            <person name="Ramos A.M."/>
            <person name="Usie A."/>
            <person name="Barbosa P."/>
            <person name="Barros P.M."/>
            <person name="Capote T."/>
            <person name="Chaves I."/>
            <person name="Simoes F."/>
            <person name="Abreu I."/>
            <person name="Carrasquinho I."/>
            <person name="Faro C."/>
            <person name="Guimaraes J.B."/>
            <person name="Mendonca D."/>
            <person name="Nobrega F."/>
            <person name="Rodrigues L."/>
            <person name="Saibo N.J.M."/>
            <person name="Varela M.C."/>
            <person name="Egas C."/>
            <person name="Matos J."/>
            <person name="Miguel C.M."/>
            <person name="Oliveira M.M."/>
            <person name="Ricardo C.P."/>
            <person name="Goncalves S."/>
        </authorList>
    </citation>
    <scope>NUCLEOTIDE SEQUENCE [LARGE SCALE GENOMIC DNA]</scope>
    <source>
        <strain evidence="18">cv. HL8</strain>
    </source>
</reference>
<sequence length="413" mass="45548">MGSCSPLFGLAVVLIGIPFGINEAKLAYDYYKYSCPNLETIVKREMLSIFLTDATAPAGFLRLMFHDCQVQRGEEFEVGAVGALTVFPLTNCTNLKPVGAVVLIGIPFGINEAKLAYDYYKYSCPNVETIVKREMLSIFLTDATAPAGFLRLMFHDCQVQGCDASILLDSDNSKHKPEMASSKNFAIRKRETIGYIKSILENKCPGKVSCADIIALAAKESVSFSGGPHIQIPLGRKDSTTSSYQQADASLPPQGIKVHELIHTFASKGMNLEESIAIIGAHTLGVGHCMNIASRLYDPQPNGHMHYGYEAFLRFKCPTRVPLSNFTFVPNDITPTIFDNQYYRDILMGKGLFTIDSSISTDPRTAPIVRHFAIDQNYFFQVFSSAFVKLSSTNVLTKGKGEVRMKCSHININ</sequence>
<feature type="chain" id="PRO_5043102989" description="Peroxidase" evidence="15">
    <location>
        <begin position="25"/>
        <end position="413"/>
    </location>
</feature>
<dbReference type="Proteomes" id="UP000237347">
    <property type="component" value="Unassembled WGS sequence"/>
</dbReference>
<dbReference type="InterPro" id="IPR033905">
    <property type="entry name" value="Secretory_peroxidase"/>
</dbReference>
<name>A0AAW0M981_QUESU</name>
<feature type="binding site" description="axial binding residue" evidence="12">
    <location>
        <position position="282"/>
    </location>
    <ligand>
        <name>heme b</name>
        <dbReference type="ChEBI" id="CHEBI:60344"/>
    </ligand>
    <ligandPart>
        <name>Fe</name>
        <dbReference type="ChEBI" id="CHEBI:18248"/>
    </ligandPart>
</feature>
<evidence type="ECO:0000256" key="3">
    <source>
        <dbReference type="ARBA" id="ARBA00022559"/>
    </source>
</evidence>
<dbReference type="Pfam" id="PF00141">
    <property type="entry name" value="peroxidase"/>
    <property type="match status" value="1"/>
</dbReference>
<dbReference type="InterPro" id="IPR010255">
    <property type="entry name" value="Haem_peroxidase_sf"/>
</dbReference>
<dbReference type="GO" id="GO:0006979">
    <property type="term" value="P:response to oxidative stress"/>
    <property type="evidence" value="ECO:0007669"/>
    <property type="project" value="UniProtKB-UniRule"/>
</dbReference>
<dbReference type="Gene3D" id="1.10.420.10">
    <property type="entry name" value="Peroxidase, domain 2"/>
    <property type="match status" value="1"/>
</dbReference>
<evidence type="ECO:0000256" key="15">
    <source>
        <dbReference type="RuleBase" id="RU362060"/>
    </source>
</evidence>
<protein>
    <recommendedName>
        <fullName evidence="2 15">Peroxidase</fullName>
        <ecNumber evidence="2 15">1.11.1.7</ecNumber>
    </recommendedName>
</protein>
<feature type="disulfide bond" evidence="14">
    <location>
        <begin position="124"/>
        <end position="204"/>
    </location>
</feature>
<evidence type="ECO:0000256" key="4">
    <source>
        <dbReference type="ARBA" id="ARBA00022617"/>
    </source>
</evidence>
<dbReference type="InterPro" id="IPR002016">
    <property type="entry name" value="Haem_peroxidase"/>
</dbReference>
<dbReference type="FunFam" id="1.10.420.10:FF:000007">
    <property type="entry name" value="Peroxidase"/>
    <property type="match status" value="1"/>
</dbReference>
<evidence type="ECO:0000313" key="17">
    <source>
        <dbReference type="EMBL" id="KAK7860032.1"/>
    </source>
</evidence>
<keyword evidence="5 12" id="KW-0479">Metal-binding</keyword>
<keyword evidence="9 14" id="KW-1015">Disulfide bond</keyword>
<keyword evidence="3 15" id="KW-0575">Peroxidase</keyword>
<keyword evidence="12 15" id="KW-0106">Calcium</keyword>
<comment type="function">
    <text evidence="15">Removal of H(2)O(2), oxidation of toxic reductants, biosynthesis and degradation of lignin, suberization, auxin catabolism, response to environmental stresses such as wounding, pathogen attack and oxidative stress.</text>
</comment>
<organism evidence="17 18">
    <name type="scientific">Quercus suber</name>
    <name type="common">Cork oak</name>
    <dbReference type="NCBI Taxonomy" id="58331"/>
    <lineage>
        <taxon>Eukaryota</taxon>
        <taxon>Viridiplantae</taxon>
        <taxon>Streptophyta</taxon>
        <taxon>Embryophyta</taxon>
        <taxon>Tracheophyta</taxon>
        <taxon>Spermatophyta</taxon>
        <taxon>Magnoliopsida</taxon>
        <taxon>eudicotyledons</taxon>
        <taxon>Gunneridae</taxon>
        <taxon>Pentapetalae</taxon>
        <taxon>rosids</taxon>
        <taxon>fabids</taxon>
        <taxon>Fagales</taxon>
        <taxon>Fagaceae</taxon>
        <taxon>Quercus</taxon>
    </lineage>
</organism>
<dbReference type="CDD" id="cd00693">
    <property type="entry name" value="secretory_peroxidase"/>
    <property type="match status" value="1"/>
</dbReference>
<feature type="disulfide bond" evidence="14">
    <location>
        <begin position="289"/>
        <end position="317"/>
    </location>
</feature>
<comment type="caution">
    <text evidence="17">The sequence shown here is derived from an EMBL/GenBank/DDBJ whole genome shotgun (WGS) entry which is preliminary data.</text>
</comment>
<evidence type="ECO:0000256" key="14">
    <source>
        <dbReference type="PIRSR" id="PIRSR600823-5"/>
    </source>
</evidence>
<gene>
    <name evidence="17" type="primary">PER29_1</name>
    <name evidence="17" type="ORF">CFP56_000368</name>
</gene>
<feature type="domain" description="Plant heme peroxidase family profile" evidence="16">
    <location>
        <begin position="25"/>
        <end position="71"/>
    </location>
</feature>
<keyword evidence="7 15" id="KW-0560">Oxidoreductase</keyword>
<evidence type="ECO:0000256" key="9">
    <source>
        <dbReference type="ARBA" id="ARBA00023157"/>
    </source>
</evidence>
<keyword evidence="15" id="KW-0376">Hydrogen peroxide</keyword>
<feature type="signal peptide" evidence="15">
    <location>
        <begin position="1"/>
        <end position="24"/>
    </location>
</feature>
<dbReference type="GO" id="GO:0005576">
    <property type="term" value="C:extracellular region"/>
    <property type="evidence" value="ECO:0007669"/>
    <property type="project" value="UniProtKB-SubCell"/>
</dbReference>
<dbReference type="PRINTS" id="PR00458">
    <property type="entry name" value="PEROXIDASE"/>
</dbReference>
<comment type="cofactor">
    <cofactor evidence="12 15">
        <name>Ca(2+)</name>
        <dbReference type="ChEBI" id="CHEBI:29108"/>
    </cofactor>
    <text evidence="12 15">Binds 2 calcium ions per subunit.</text>
</comment>
<evidence type="ECO:0000256" key="1">
    <source>
        <dbReference type="ARBA" id="ARBA00000189"/>
    </source>
</evidence>
<dbReference type="GO" id="GO:0140825">
    <property type="term" value="F:lactoperoxidase activity"/>
    <property type="evidence" value="ECO:0007669"/>
    <property type="project" value="UniProtKB-EC"/>
</dbReference>
<dbReference type="InterPro" id="IPR000823">
    <property type="entry name" value="Peroxidase_pln"/>
</dbReference>
<evidence type="ECO:0000256" key="8">
    <source>
        <dbReference type="ARBA" id="ARBA00023004"/>
    </source>
</evidence>
<proteinExistence type="inferred from homology"/>
<comment type="catalytic activity">
    <reaction evidence="1 15">
        <text>2 a phenolic donor + H2O2 = 2 a phenolic radical donor + 2 H2O</text>
        <dbReference type="Rhea" id="RHEA:56136"/>
        <dbReference type="ChEBI" id="CHEBI:15377"/>
        <dbReference type="ChEBI" id="CHEBI:16240"/>
        <dbReference type="ChEBI" id="CHEBI:139520"/>
        <dbReference type="ChEBI" id="CHEBI:139521"/>
        <dbReference type="EC" id="1.11.1.7"/>
    </reaction>
</comment>
<keyword evidence="6 15" id="KW-0732">Signal</keyword>
<feature type="disulfide bond" evidence="14">
    <location>
        <begin position="210"/>
        <end position="407"/>
    </location>
</feature>
<evidence type="ECO:0000259" key="16">
    <source>
        <dbReference type="PROSITE" id="PS50873"/>
    </source>
</evidence>
<dbReference type="Gene3D" id="1.10.520.10">
    <property type="match status" value="2"/>
</dbReference>
<evidence type="ECO:0000256" key="7">
    <source>
        <dbReference type="ARBA" id="ARBA00023002"/>
    </source>
</evidence>
<comment type="cofactor">
    <cofactor evidence="12 15">
        <name>heme b</name>
        <dbReference type="ChEBI" id="CHEBI:60344"/>
    </cofactor>
    <text evidence="12 15">Binds 1 heme b (iron(II)-protoporphyrin IX) group per subunit.</text>
</comment>
<keyword evidence="4 15" id="KW-0349">Heme</keyword>
<dbReference type="PANTHER" id="PTHR31517:SF81">
    <property type="entry name" value="PEROXIDASE"/>
    <property type="match status" value="1"/>
</dbReference>
<feature type="binding site" evidence="11">
    <location>
        <position position="252"/>
    </location>
    <ligand>
        <name>substrate</name>
    </ligand>
</feature>
<feature type="binding site" evidence="12">
    <location>
        <position position="156"/>
    </location>
    <ligand>
        <name>Ca(2+)</name>
        <dbReference type="ChEBI" id="CHEBI:29108"/>
        <label>1</label>
    </ligand>
</feature>
<keyword evidence="15" id="KW-0964">Secreted</keyword>
<dbReference type="PROSITE" id="PS50873">
    <property type="entry name" value="PEROXIDASE_4"/>
    <property type="match status" value="2"/>
</dbReference>
<keyword evidence="8 12" id="KW-0408">Iron</keyword>
<feature type="binding site" evidence="12">
    <location>
        <position position="161"/>
    </location>
    <ligand>
        <name>Ca(2+)</name>
        <dbReference type="ChEBI" id="CHEBI:29108"/>
        <label>1</label>
    </ligand>
</feature>
<feature type="binding site" evidence="12">
    <location>
        <position position="159"/>
    </location>
    <ligand>
        <name>Ca(2+)</name>
        <dbReference type="ChEBI" id="CHEBI:29108"/>
        <label>1</label>
    </ligand>
</feature>
<feature type="binding site" evidence="12">
    <location>
        <position position="165"/>
    </location>
    <ligand>
        <name>Ca(2+)</name>
        <dbReference type="ChEBI" id="CHEBI:29108"/>
        <label>1</label>
    </ligand>
</feature>
<feature type="active site" description="Proton acceptor" evidence="10">
    <location>
        <position position="155"/>
    </location>
</feature>
<keyword evidence="18" id="KW-1185">Reference proteome</keyword>
<feature type="binding site" evidence="12">
    <location>
        <position position="332"/>
    </location>
    <ligand>
        <name>Ca(2+)</name>
        <dbReference type="ChEBI" id="CHEBI:29108"/>
        <label>2</label>
    </ligand>
</feature>